<evidence type="ECO:0000256" key="8">
    <source>
        <dbReference type="RuleBase" id="RU003345"/>
    </source>
</evidence>
<dbReference type="FunFam" id="3.40.605.10:FF:000005">
    <property type="entry name" value="Succinate-semialdehyde dehydrogenase I"/>
    <property type="match status" value="1"/>
</dbReference>
<dbReference type="InterPro" id="IPR015590">
    <property type="entry name" value="Aldehyde_DH_dom"/>
</dbReference>
<gene>
    <name evidence="10" type="ORF">TCE0_034f12005</name>
</gene>
<evidence type="ECO:0000256" key="2">
    <source>
        <dbReference type="ARBA" id="ARBA00009986"/>
    </source>
</evidence>
<reference evidence="11" key="1">
    <citation type="journal article" date="2015" name="Genome Announc.">
        <title>Draft genome sequence of Talaromyces cellulolyticus strain Y-94, a source of lignocellulosic biomass-degrading enzymes.</title>
        <authorList>
            <person name="Fujii T."/>
            <person name="Koike H."/>
            <person name="Sawayama S."/>
            <person name="Yano S."/>
            <person name="Inoue H."/>
        </authorList>
    </citation>
    <scope>NUCLEOTIDE SEQUENCE [LARGE SCALE GENOMIC DNA]</scope>
    <source>
        <strain evidence="11">Y-94</strain>
    </source>
</reference>
<dbReference type="InterPro" id="IPR016163">
    <property type="entry name" value="Ald_DH_C"/>
</dbReference>
<evidence type="ECO:0000256" key="7">
    <source>
        <dbReference type="PROSITE-ProRule" id="PRU10007"/>
    </source>
</evidence>
<comment type="pathway">
    <text evidence="1">Amino-acid degradation; 4-aminobutanoate degradation.</text>
</comment>
<evidence type="ECO:0000256" key="3">
    <source>
        <dbReference type="ARBA" id="ARBA00023002"/>
    </source>
</evidence>
<dbReference type="PANTHER" id="PTHR43353:SF7">
    <property type="entry name" value="SUCCINATE SEMIALDEHYDE DEHYDROGENASE (EUROFUNG)"/>
    <property type="match status" value="1"/>
</dbReference>
<dbReference type="GO" id="GO:0005737">
    <property type="term" value="C:cytoplasm"/>
    <property type="evidence" value="ECO:0007669"/>
    <property type="project" value="TreeGrafter"/>
</dbReference>
<dbReference type="GO" id="GO:0009450">
    <property type="term" value="P:gamma-aminobutyric acid catabolic process"/>
    <property type="evidence" value="ECO:0007669"/>
    <property type="project" value="TreeGrafter"/>
</dbReference>
<dbReference type="Pfam" id="PF00171">
    <property type="entry name" value="Aldedh"/>
    <property type="match status" value="1"/>
</dbReference>
<evidence type="ECO:0000256" key="5">
    <source>
        <dbReference type="ARBA" id="ARBA00052698"/>
    </source>
</evidence>
<dbReference type="InterPro" id="IPR016162">
    <property type="entry name" value="Ald_DH_N"/>
</dbReference>
<dbReference type="InterPro" id="IPR016160">
    <property type="entry name" value="Ald_DH_CS_CYS"/>
</dbReference>
<dbReference type="SUPFAM" id="SSF53720">
    <property type="entry name" value="ALDH-like"/>
    <property type="match status" value="1"/>
</dbReference>
<comment type="similarity">
    <text evidence="2 8">Belongs to the aldehyde dehydrogenase family.</text>
</comment>
<dbReference type="Proteomes" id="UP000053095">
    <property type="component" value="Unassembled WGS sequence"/>
</dbReference>
<dbReference type="Gene3D" id="3.40.309.10">
    <property type="entry name" value="Aldehyde Dehydrogenase, Chain A, domain 2"/>
    <property type="match status" value="1"/>
</dbReference>
<comment type="catalytic activity">
    <reaction evidence="5">
        <text>succinate semialdehyde + NAD(+) + H2O = succinate + NADH + 2 H(+)</text>
        <dbReference type="Rhea" id="RHEA:13217"/>
        <dbReference type="ChEBI" id="CHEBI:15377"/>
        <dbReference type="ChEBI" id="CHEBI:15378"/>
        <dbReference type="ChEBI" id="CHEBI:30031"/>
        <dbReference type="ChEBI" id="CHEBI:57540"/>
        <dbReference type="ChEBI" id="CHEBI:57706"/>
        <dbReference type="ChEBI" id="CHEBI:57945"/>
        <dbReference type="EC" id="1.2.1.16"/>
    </reaction>
</comment>
<protein>
    <recommendedName>
        <fullName evidence="6">succinate-semialdehyde dehydrogenase [NAD(P)(+)]</fullName>
        <ecNumber evidence="6">1.2.1.16</ecNumber>
    </recommendedName>
</protein>
<evidence type="ECO:0000313" key="11">
    <source>
        <dbReference type="Proteomes" id="UP000053095"/>
    </source>
</evidence>
<accession>A0A6V8HGQ1</accession>
<proteinExistence type="inferred from homology"/>
<dbReference type="GO" id="GO:0004777">
    <property type="term" value="F:succinate-semialdehyde dehydrogenase (NAD+) activity"/>
    <property type="evidence" value="ECO:0007669"/>
    <property type="project" value="TreeGrafter"/>
</dbReference>
<dbReference type="PROSITE" id="PS00687">
    <property type="entry name" value="ALDEHYDE_DEHYDR_GLU"/>
    <property type="match status" value="1"/>
</dbReference>
<dbReference type="EMBL" id="DF933830">
    <property type="protein sequence ID" value="GAM39999.1"/>
    <property type="molecule type" value="Genomic_DNA"/>
</dbReference>
<comment type="caution">
    <text evidence="10">The sequence shown here is derived from an EMBL/GenBank/DDBJ whole genome shotgun (WGS) entry which is preliminary data.</text>
</comment>
<dbReference type="CDD" id="cd07103">
    <property type="entry name" value="ALDH_F5_SSADH_GabD"/>
    <property type="match status" value="1"/>
</dbReference>
<dbReference type="Gene3D" id="3.40.605.10">
    <property type="entry name" value="Aldehyde Dehydrogenase, Chain A, domain 1"/>
    <property type="match status" value="1"/>
</dbReference>
<evidence type="ECO:0000256" key="4">
    <source>
        <dbReference type="ARBA" id="ARBA00050387"/>
    </source>
</evidence>
<dbReference type="PANTHER" id="PTHR43353">
    <property type="entry name" value="SUCCINATE-SEMIALDEHYDE DEHYDROGENASE, MITOCHONDRIAL"/>
    <property type="match status" value="1"/>
</dbReference>
<feature type="domain" description="Aldehyde dehydrogenase" evidence="9">
    <location>
        <begin position="20"/>
        <end position="482"/>
    </location>
</feature>
<dbReference type="InterPro" id="IPR016161">
    <property type="entry name" value="Ald_DH/histidinol_DH"/>
</dbReference>
<comment type="catalytic activity">
    <reaction evidence="4">
        <text>succinate semialdehyde + NADP(+) + H2O = succinate + NADPH + 2 H(+)</text>
        <dbReference type="Rhea" id="RHEA:13213"/>
        <dbReference type="ChEBI" id="CHEBI:15377"/>
        <dbReference type="ChEBI" id="CHEBI:15378"/>
        <dbReference type="ChEBI" id="CHEBI:30031"/>
        <dbReference type="ChEBI" id="CHEBI:57706"/>
        <dbReference type="ChEBI" id="CHEBI:57783"/>
        <dbReference type="ChEBI" id="CHEBI:58349"/>
        <dbReference type="EC" id="1.2.1.16"/>
    </reaction>
</comment>
<dbReference type="EC" id="1.2.1.16" evidence="6"/>
<dbReference type="InterPro" id="IPR050740">
    <property type="entry name" value="Aldehyde_DH_Superfamily"/>
</dbReference>
<sequence length="486" mass="51584">MELKDTTLIQPQSAFIGGQWVDSPDGLYFDVINPATSLPISKLPDLGTAQVVDAIASAKNAAETLKRLSGKQRGELLRRWYNAVKEAQDDIAIIITAENGKPLAEARGEVTYAADFLDWFSGEAPRLDGRVIPASNPSNRVVTIKQPVGIVGIITPWNFPAAMVTRKVAAAIAAGCPCVVKPAAETPLTALALANLAHRAGLPAGSLNIITTLSKTIEVGKVLTQHPAIQKFSFTGSTPVGKLLAAQCTGTMKKMSLELGGNAPFIVFDDADIEKAVDGIMASKFRLSGQTCVCANRLYVQSGIHDRLVEAVVARVNAFRLGPGSEKETTLGPLISYKAVKKVESHVQDAVQRGGKILTGGKPATDLGEAFFPATVISNVDTDSLCAREETFGPLLPILKFESEEDAIKLANNTDVGLAGYFFTENVSRAWRIAEALEVGMVGVNTGLISDVASPFGGIKESGQGREGSYLGIEEYLEVKSITFAV</sequence>
<evidence type="ECO:0000256" key="6">
    <source>
        <dbReference type="ARBA" id="ARBA00067047"/>
    </source>
</evidence>
<evidence type="ECO:0000259" key="9">
    <source>
        <dbReference type="Pfam" id="PF00171"/>
    </source>
</evidence>
<evidence type="ECO:0000256" key="1">
    <source>
        <dbReference type="ARBA" id="ARBA00005176"/>
    </source>
</evidence>
<keyword evidence="11" id="KW-1185">Reference proteome</keyword>
<evidence type="ECO:0000313" key="10">
    <source>
        <dbReference type="EMBL" id="GAM39999.1"/>
    </source>
</evidence>
<keyword evidence="3 8" id="KW-0560">Oxidoreductase</keyword>
<dbReference type="AlphaFoldDB" id="A0A6V8HGQ1"/>
<feature type="active site" evidence="7">
    <location>
        <position position="258"/>
    </location>
</feature>
<organism evidence="10 11">
    <name type="scientific">Talaromyces pinophilus</name>
    <name type="common">Penicillium pinophilum</name>
    <dbReference type="NCBI Taxonomy" id="128442"/>
    <lineage>
        <taxon>Eukaryota</taxon>
        <taxon>Fungi</taxon>
        <taxon>Dikarya</taxon>
        <taxon>Ascomycota</taxon>
        <taxon>Pezizomycotina</taxon>
        <taxon>Eurotiomycetes</taxon>
        <taxon>Eurotiomycetidae</taxon>
        <taxon>Eurotiales</taxon>
        <taxon>Trichocomaceae</taxon>
        <taxon>Talaromyces</taxon>
        <taxon>Talaromyces sect. Talaromyces</taxon>
    </lineage>
</organism>
<dbReference type="PROSITE" id="PS00070">
    <property type="entry name" value="ALDEHYDE_DEHYDR_CYS"/>
    <property type="match status" value="1"/>
</dbReference>
<name>A0A6V8HGQ1_TALPI</name>
<dbReference type="FunFam" id="3.40.309.10:FF:000004">
    <property type="entry name" value="Succinate-semialdehyde dehydrogenase I"/>
    <property type="match status" value="1"/>
</dbReference>
<dbReference type="InterPro" id="IPR029510">
    <property type="entry name" value="Ald_DH_CS_GLU"/>
</dbReference>